<evidence type="ECO:0008006" key="4">
    <source>
        <dbReference type="Google" id="ProtNLM"/>
    </source>
</evidence>
<protein>
    <recommendedName>
        <fullName evidence="4">Phosphodiester glycosidase domain-containing protein</fullName>
    </recommendedName>
</protein>
<name>A0A0S3PST8_9BRAD</name>
<keyword evidence="1" id="KW-0732">Signal</keyword>
<gene>
    <name evidence="2" type="ORF">GJW-30_1_01558</name>
</gene>
<sequence length="222" mass="24248">MLRLTLAAVMTLLAFPLAAQELPTAADVVHPPGLPAIGKWMIDRDGTIAHWLGQLDGRLKLREPINVIFVDGAAKTPDDARRRLIAASTAAGYPVRFGHSAGYRALIGSDRYPQLPSGRDDAFSNGIFELSNNHGRIFGPHPFDGGFVSIAAFSRESIDLIRWPMHAYASFLRAREDYADRLDRLTAFKRSGYAELGNALRGDPGVTTGDHDGRAVILKAER</sequence>
<dbReference type="RefSeq" id="WP_197703777.1">
    <property type="nucleotide sequence ID" value="NZ_AP014946.1"/>
</dbReference>
<dbReference type="AlphaFoldDB" id="A0A0S3PST8"/>
<dbReference type="Proteomes" id="UP000236884">
    <property type="component" value="Chromosome"/>
</dbReference>
<accession>A0A0S3PST8</accession>
<keyword evidence="3" id="KW-1185">Reference proteome</keyword>
<proteinExistence type="predicted"/>
<dbReference type="EMBL" id="AP014946">
    <property type="protein sequence ID" value="BAT59029.1"/>
    <property type="molecule type" value="Genomic_DNA"/>
</dbReference>
<feature type="signal peptide" evidence="1">
    <location>
        <begin position="1"/>
        <end position="19"/>
    </location>
</feature>
<organism evidence="2 3">
    <name type="scientific">Variibacter gotjawalensis</name>
    <dbReference type="NCBI Taxonomy" id="1333996"/>
    <lineage>
        <taxon>Bacteria</taxon>
        <taxon>Pseudomonadati</taxon>
        <taxon>Pseudomonadota</taxon>
        <taxon>Alphaproteobacteria</taxon>
        <taxon>Hyphomicrobiales</taxon>
        <taxon>Nitrobacteraceae</taxon>
        <taxon>Variibacter</taxon>
    </lineage>
</organism>
<evidence type="ECO:0000313" key="2">
    <source>
        <dbReference type="EMBL" id="BAT59029.1"/>
    </source>
</evidence>
<feature type="chain" id="PRO_5006615694" description="Phosphodiester glycosidase domain-containing protein" evidence="1">
    <location>
        <begin position="20"/>
        <end position="222"/>
    </location>
</feature>
<evidence type="ECO:0000256" key="1">
    <source>
        <dbReference type="SAM" id="SignalP"/>
    </source>
</evidence>
<evidence type="ECO:0000313" key="3">
    <source>
        <dbReference type="Proteomes" id="UP000236884"/>
    </source>
</evidence>
<dbReference type="KEGG" id="vgo:GJW-30_1_01558"/>
<reference evidence="2 3" key="1">
    <citation type="submission" date="2015-08" db="EMBL/GenBank/DDBJ databases">
        <title>Investigation of the bacterial diversity of lava forest soil.</title>
        <authorList>
            <person name="Lee J.S."/>
        </authorList>
    </citation>
    <scope>NUCLEOTIDE SEQUENCE [LARGE SCALE GENOMIC DNA]</scope>
    <source>
        <strain evidence="2 3">GJW-30</strain>
    </source>
</reference>